<dbReference type="InterPro" id="IPR011051">
    <property type="entry name" value="RmlC_Cupin_sf"/>
</dbReference>
<dbReference type="GO" id="GO:0046564">
    <property type="term" value="F:oxalate decarboxylase activity"/>
    <property type="evidence" value="ECO:0007669"/>
    <property type="project" value="UniProtKB-EC"/>
</dbReference>
<evidence type="ECO:0000313" key="8">
    <source>
        <dbReference type="Proteomes" id="UP001223420"/>
    </source>
</evidence>
<dbReference type="SMART" id="SM00835">
    <property type="entry name" value="Cupin_1"/>
    <property type="match status" value="2"/>
</dbReference>
<feature type="domain" description="Cupin type-1" evidence="6">
    <location>
        <begin position="256"/>
        <end position="397"/>
    </location>
</feature>
<keyword evidence="7" id="KW-0456">Lyase</keyword>
<proteinExistence type="predicted"/>
<comment type="caution">
    <text evidence="7">The sequence shown here is derived from an EMBL/GenBank/DDBJ whole genome shotgun (WGS) entry which is preliminary data.</text>
</comment>
<accession>A0AAJ1TQY5</accession>
<dbReference type="PANTHER" id="PTHR35848:SF9">
    <property type="entry name" value="SLL1358 PROTEIN"/>
    <property type="match status" value="1"/>
</dbReference>
<feature type="signal peptide" evidence="5">
    <location>
        <begin position="1"/>
        <end position="24"/>
    </location>
</feature>
<dbReference type="AlphaFoldDB" id="A0AAJ1TQY5"/>
<dbReference type="SUPFAM" id="SSF51182">
    <property type="entry name" value="RmlC-like cupins"/>
    <property type="match status" value="1"/>
</dbReference>
<feature type="binding site" evidence="3">
    <location>
        <position position="165"/>
    </location>
    <ligand>
        <name>Mn(2+)</name>
        <dbReference type="ChEBI" id="CHEBI:29035"/>
        <label>1</label>
    </ligand>
</feature>
<dbReference type="Gene3D" id="2.60.120.10">
    <property type="entry name" value="Jelly Rolls"/>
    <property type="match status" value="2"/>
</dbReference>
<feature type="binding site" evidence="3">
    <location>
        <position position="347"/>
    </location>
    <ligand>
        <name>Mn(2+)</name>
        <dbReference type="ChEBI" id="CHEBI:29035"/>
        <label>2</label>
    </ligand>
</feature>
<keyword evidence="1 3" id="KW-0479">Metal-binding</keyword>
<dbReference type="InterPro" id="IPR014710">
    <property type="entry name" value="RmlC-like_jellyroll"/>
</dbReference>
<dbReference type="EMBL" id="JAUSWL010000009">
    <property type="protein sequence ID" value="MDQ0545467.1"/>
    <property type="molecule type" value="Genomic_DNA"/>
</dbReference>
<organism evidence="7 8">
    <name type="scientific">Methylobacterium brachiatum</name>
    <dbReference type="NCBI Taxonomy" id="269660"/>
    <lineage>
        <taxon>Bacteria</taxon>
        <taxon>Pseudomonadati</taxon>
        <taxon>Pseudomonadota</taxon>
        <taxon>Alphaproteobacteria</taxon>
        <taxon>Hyphomicrobiales</taxon>
        <taxon>Methylobacteriaceae</taxon>
        <taxon>Methylobacterium</taxon>
    </lineage>
</organism>
<dbReference type="EC" id="4.1.1.2" evidence="7"/>
<dbReference type="NCBIfam" id="TIGR03404">
    <property type="entry name" value="bicupin_oxalic"/>
    <property type="match status" value="1"/>
</dbReference>
<evidence type="ECO:0000256" key="3">
    <source>
        <dbReference type="PIRSR" id="PIRSR617774-2"/>
    </source>
</evidence>
<dbReference type="GO" id="GO:0033609">
    <property type="term" value="P:oxalate metabolic process"/>
    <property type="evidence" value="ECO:0007669"/>
    <property type="project" value="InterPro"/>
</dbReference>
<feature type="binding site" evidence="3">
    <location>
        <position position="120"/>
    </location>
    <ligand>
        <name>Mn(2+)</name>
        <dbReference type="ChEBI" id="CHEBI:29035"/>
        <label>1</label>
    </ligand>
</feature>
<dbReference type="PROSITE" id="PS51318">
    <property type="entry name" value="TAT"/>
    <property type="match status" value="1"/>
</dbReference>
<name>A0AAJ1TQY5_9HYPH</name>
<dbReference type="CDD" id="cd20305">
    <property type="entry name" value="cupin_OxDC_C"/>
    <property type="match status" value="1"/>
</dbReference>
<gene>
    <name evidence="7" type="ORF">QO001_004411</name>
</gene>
<dbReference type="InterPro" id="IPR051610">
    <property type="entry name" value="GPI/OXD"/>
</dbReference>
<dbReference type="InterPro" id="IPR017774">
    <property type="entry name" value="Bicupin_oxalate_deCO2ase/Oxase"/>
</dbReference>
<dbReference type="InterPro" id="IPR006311">
    <property type="entry name" value="TAT_signal"/>
</dbReference>
<dbReference type="InterPro" id="IPR006045">
    <property type="entry name" value="Cupin_1"/>
</dbReference>
<feature type="binding site" evidence="3">
    <location>
        <position position="126"/>
    </location>
    <ligand>
        <name>Mn(2+)</name>
        <dbReference type="ChEBI" id="CHEBI:29035"/>
        <label>1</label>
    </ligand>
</feature>
<reference evidence="7" key="1">
    <citation type="submission" date="2023-07" db="EMBL/GenBank/DDBJ databases">
        <title>Genomic Encyclopedia of Type Strains, Phase IV (KMG-IV): sequencing the most valuable type-strain genomes for metagenomic binning, comparative biology and taxonomic classification.</title>
        <authorList>
            <person name="Goeker M."/>
        </authorList>
    </citation>
    <scope>NUCLEOTIDE SEQUENCE</scope>
    <source>
        <strain evidence="7">DSM 19569</strain>
    </source>
</reference>
<feature type="binding site" evidence="3">
    <location>
        <position position="301"/>
    </location>
    <ligand>
        <name>Mn(2+)</name>
        <dbReference type="ChEBI" id="CHEBI:29035"/>
        <label>2</label>
    </ligand>
</feature>
<feature type="active site" description="Proton donor" evidence="2">
    <location>
        <position position="361"/>
    </location>
</feature>
<keyword evidence="5" id="KW-0732">Signal</keyword>
<dbReference type="RefSeq" id="WP_122160083.1">
    <property type="nucleotide sequence ID" value="NZ_CP033231.1"/>
</dbReference>
<sequence>MTEISRRSMIAAAGGAMMASPALAQTAPAPAAPLPRRGSKGADILGPTNDPRAAEEPFTQAPPATDHGTMPNLKWSFSDSHMRLEEGGWARQTTVRELPISKAMAGVNMRLKAGVVREMHWHKEAEWAYMIKGKARITAVDQDGRTFADDVGEGDLWYFPGGIPHSIQGLAADGVDGCEFLLVFDDGGFSEDSTFLLTDWLAHTPKDILAKNLGVPESALAKIPEKELYIFPGPTPGPLAADKMGGAGDVPKTFSHRMLAQEPIRTRSGRVRITDSTVFPASVTIAAALVEVEPGGLRELHWHPNSDEWQYYLSGKGRMTVFGSESKARTFDYQAGDVGYVPYAMGHYIENTGDTTLTFLEMFKSPRYADISLNQWLALTPHPLVQAHTGLDPKQIDALSQTKTPVVPG</sequence>
<evidence type="ECO:0000256" key="4">
    <source>
        <dbReference type="SAM" id="MobiDB-lite"/>
    </source>
</evidence>
<feature type="binding site" evidence="3">
    <location>
        <position position="303"/>
    </location>
    <ligand>
        <name>Mn(2+)</name>
        <dbReference type="ChEBI" id="CHEBI:29035"/>
        <label>2</label>
    </ligand>
</feature>
<evidence type="ECO:0000313" key="7">
    <source>
        <dbReference type="EMBL" id="MDQ0545467.1"/>
    </source>
</evidence>
<evidence type="ECO:0000256" key="1">
    <source>
        <dbReference type="ARBA" id="ARBA00022723"/>
    </source>
</evidence>
<feature type="binding site" evidence="3">
    <location>
        <position position="308"/>
    </location>
    <ligand>
        <name>Mn(2+)</name>
        <dbReference type="ChEBI" id="CHEBI:29035"/>
        <label>2</label>
    </ligand>
</feature>
<dbReference type="PANTHER" id="PTHR35848">
    <property type="entry name" value="OXALATE-BINDING PROTEIN"/>
    <property type="match status" value="1"/>
</dbReference>
<evidence type="ECO:0000256" key="5">
    <source>
        <dbReference type="SAM" id="SignalP"/>
    </source>
</evidence>
<evidence type="ECO:0000259" key="6">
    <source>
        <dbReference type="SMART" id="SM00835"/>
    </source>
</evidence>
<feature type="binding site" evidence="3">
    <location>
        <position position="122"/>
    </location>
    <ligand>
        <name>Mn(2+)</name>
        <dbReference type="ChEBI" id="CHEBI:29035"/>
        <label>1</label>
    </ligand>
</feature>
<dbReference type="Proteomes" id="UP001223420">
    <property type="component" value="Unassembled WGS sequence"/>
</dbReference>
<keyword evidence="3" id="KW-0464">Manganese</keyword>
<feature type="domain" description="Cupin type-1" evidence="6">
    <location>
        <begin position="85"/>
        <end position="221"/>
    </location>
</feature>
<dbReference type="GO" id="GO:0046872">
    <property type="term" value="F:metal ion binding"/>
    <property type="evidence" value="ECO:0007669"/>
    <property type="project" value="UniProtKB-KW"/>
</dbReference>
<feature type="region of interest" description="Disordered" evidence="4">
    <location>
        <begin position="27"/>
        <end position="71"/>
    </location>
</feature>
<evidence type="ECO:0000256" key="2">
    <source>
        <dbReference type="PIRSR" id="PIRSR617774-1"/>
    </source>
</evidence>
<dbReference type="Pfam" id="PF00190">
    <property type="entry name" value="Cupin_1"/>
    <property type="match status" value="2"/>
</dbReference>
<protein>
    <submittedName>
        <fullName evidence="7">Oxalate decarboxylase</fullName>
        <ecNumber evidence="7">4.1.1.2</ecNumber>
    </submittedName>
</protein>
<comment type="cofactor">
    <cofactor evidence="3">
        <name>Mn(2+)</name>
        <dbReference type="ChEBI" id="CHEBI:29035"/>
    </cofactor>
    <text evidence="3">Binds 2 manganese ions per subunit.</text>
</comment>
<feature type="chain" id="PRO_5042464135" evidence="5">
    <location>
        <begin position="25"/>
        <end position="409"/>
    </location>
</feature>
<dbReference type="CDD" id="cd20304">
    <property type="entry name" value="cupin_OxDC_N"/>
    <property type="match status" value="1"/>
</dbReference>